<protein>
    <submittedName>
        <fullName evidence="1">Farnesylcysteine lyase</fullName>
    </submittedName>
</protein>
<dbReference type="EMBL" id="PKPP01016785">
    <property type="protein sequence ID" value="PWA37429.1"/>
    <property type="molecule type" value="Genomic_DNA"/>
</dbReference>
<dbReference type="GO" id="GO:0016829">
    <property type="term" value="F:lyase activity"/>
    <property type="evidence" value="ECO:0007669"/>
    <property type="project" value="UniProtKB-KW"/>
</dbReference>
<dbReference type="PANTHER" id="PTHR15944">
    <property type="entry name" value="FARNESYLCYSTEINE LYASE"/>
    <property type="match status" value="1"/>
</dbReference>
<dbReference type="GO" id="GO:0001735">
    <property type="term" value="F:prenylcysteine oxidase activity"/>
    <property type="evidence" value="ECO:0007669"/>
    <property type="project" value="InterPro"/>
</dbReference>
<dbReference type="PANTHER" id="PTHR15944:SF0">
    <property type="entry name" value="PRENYLCYSTEINE LYASE DOMAIN-CONTAINING PROTEIN"/>
    <property type="match status" value="1"/>
</dbReference>
<reference evidence="1 2" key="1">
    <citation type="journal article" date="2018" name="Mol. Plant">
        <title>The genome of Artemisia annua provides insight into the evolution of Asteraceae family and artemisinin biosynthesis.</title>
        <authorList>
            <person name="Shen Q."/>
            <person name="Zhang L."/>
            <person name="Liao Z."/>
            <person name="Wang S."/>
            <person name="Yan T."/>
            <person name="Shi P."/>
            <person name="Liu M."/>
            <person name="Fu X."/>
            <person name="Pan Q."/>
            <person name="Wang Y."/>
            <person name="Lv Z."/>
            <person name="Lu X."/>
            <person name="Zhang F."/>
            <person name="Jiang W."/>
            <person name="Ma Y."/>
            <person name="Chen M."/>
            <person name="Hao X."/>
            <person name="Li L."/>
            <person name="Tang Y."/>
            <person name="Lv G."/>
            <person name="Zhou Y."/>
            <person name="Sun X."/>
            <person name="Brodelius P.E."/>
            <person name="Rose J.K.C."/>
            <person name="Tang K."/>
        </authorList>
    </citation>
    <scope>NUCLEOTIDE SEQUENCE [LARGE SCALE GENOMIC DNA]</scope>
    <source>
        <strain evidence="2">cv. Huhao1</strain>
        <tissue evidence="1">Leaf</tissue>
    </source>
</reference>
<accession>A0A2U1KL02</accession>
<dbReference type="STRING" id="35608.A0A2U1KL02"/>
<dbReference type="Proteomes" id="UP000245207">
    <property type="component" value="Unassembled WGS sequence"/>
</dbReference>
<name>A0A2U1KL02_ARTAN</name>
<dbReference type="GO" id="GO:0030327">
    <property type="term" value="P:prenylated protein catabolic process"/>
    <property type="evidence" value="ECO:0007669"/>
    <property type="project" value="TreeGrafter"/>
</dbReference>
<gene>
    <name evidence="1" type="ORF">CTI12_AA590620</name>
</gene>
<comment type="caution">
    <text evidence="1">The sequence shown here is derived from an EMBL/GenBank/DDBJ whole genome shotgun (WGS) entry which is preliminary data.</text>
</comment>
<dbReference type="InterPro" id="IPR017046">
    <property type="entry name" value="Prenylcysteine_Oxase1"/>
</dbReference>
<dbReference type="OrthoDB" id="1742077at2759"/>
<keyword evidence="1" id="KW-0456">Lyase</keyword>
<sequence>MATVTIGGNTFEAGASILHPKNYHASNFTKMLGLGVEKGSERAMSLGIWDGGRFLFKTVDSASKSAVVQYLVSVVNSVRMLLRYGVSLLKMNTFVECGV</sequence>
<organism evidence="1 2">
    <name type="scientific">Artemisia annua</name>
    <name type="common">Sweet wormwood</name>
    <dbReference type="NCBI Taxonomy" id="35608"/>
    <lineage>
        <taxon>Eukaryota</taxon>
        <taxon>Viridiplantae</taxon>
        <taxon>Streptophyta</taxon>
        <taxon>Embryophyta</taxon>
        <taxon>Tracheophyta</taxon>
        <taxon>Spermatophyta</taxon>
        <taxon>Magnoliopsida</taxon>
        <taxon>eudicotyledons</taxon>
        <taxon>Gunneridae</taxon>
        <taxon>Pentapetalae</taxon>
        <taxon>asterids</taxon>
        <taxon>campanulids</taxon>
        <taxon>Asterales</taxon>
        <taxon>Asteraceae</taxon>
        <taxon>Asteroideae</taxon>
        <taxon>Anthemideae</taxon>
        <taxon>Artemisiinae</taxon>
        <taxon>Artemisia</taxon>
    </lineage>
</organism>
<dbReference type="AlphaFoldDB" id="A0A2U1KL02"/>
<evidence type="ECO:0000313" key="1">
    <source>
        <dbReference type="EMBL" id="PWA37429.1"/>
    </source>
</evidence>
<keyword evidence="2" id="KW-1185">Reference proteome</keyword>
<proteinExistence type="predicted"/>
<evidence type="ECO:0000313" key="2">
    <source>
        <dbReference type="Proteomes" id="UP000245207"/>
    </source>
</evidence>